<dbReference type="EMBL" id="LFZN01000008">
    <property type="protein sequence ID" value="KXT06130.1"/>
    <property type="molecule type" value="Genomic_DNA"/>
</dbReference>
<dbReference type="AlphaFoldDB" id="A0A139HUJ2"/>
<name>A0A139HUJ2_9PEZI</name>
<dbReference type="Proteomes" id="UP000070133">
    <property type="component" value="Unassembled WGS sequence"/>
</dbReference>
<organism evidence="1 2">
    <name type="scientific">Pseudocercospora eumusae</name>
    <dbReference type="NCBI Taxonomy" id="321146"/>
    <lineage>
        <taxon>Eukaryota</taxon>
        <taxon>Fungi</taxon>
        <taxon>Dikarya</taxon>
        <taxon>Ascomycota</taxon>
        <taxon>Pezizomycotina</taxon>
        <taxon>Dothideomycetes</taxon>
        <taxon>Dothideomycetidae</taxon>
        <taxon>Mycosphaerellales</taxon>
        <taxon>Mycosphaerellaceae</taxon>
        <taxon>Pseudocercospora</taxon>
    </lineage>
</organism>
<protein>
    <submittedName>
        <fullName evidence="1">Uncharacterized protein</fullName>
    </submittedName>
</protein>
<keyword evidence="2" id="KW-1185">Reference proteome</keyword>
<evidence type="ECO:0000313" key="2">
    <source>
        <dbReference type="Proteomes" id="UP000070133"/>
    </source>
</evidence>
<evidence type="ECO:0000313" key="1">
    <source>
        <dbReference type="EMBL" id="KXT06130.1"/>
    </source>
</evidence>
<proteinExistence type="predicted"/>
<accession>A0A139HUJ2</accession>
<reference evidence="1 2" key="1">
    <citation type="submission" date="2015-07" db="EMBL/GenBank/DDBJ databases">
        <title>Comparative genomics of the Sigatoka disease complex on banana suggests a link between parallel evolutionary changes in Pseudocercospora fijiensis and Pseudocercospora eumusae and increased virulence on the banana host.</title>
        <authorList>
            <person name="Chang T.-C."/>
            <person name="Salvucci A."/>
            <person name="Crous P.W."/>
            <person name="Stergiopoulos I."/>
        </authorList>
    </citation>
    <scope>NUCLEOTIDE SEQUENCE [LARGE SCALE GENOMIC DNA]</scope>
    <source>
        <strain evidence="1 2">CBS 114824</strain>
    </source>
</reference>
<sequence>MDEFQRAGTQLALVTSDRILQILTPVAVRPAMSTDAIDALI</sequence>
<gene>
    <name evidence="1" type="ORF">AC578_1271</name>
</gene>
<comment type="caution">
    <text evidence="1">The sequence shown here is derived from an EMBL/GenBank/DDBJ whole genome shotgun (WGS) entry which is preliminary data.</text>
</comment>